<dbReference type="VEuPathDB" id="FungiDB:ASPSYDRAFT_1109585"/>
<feature type="region of interest" description="Disordered" evidence="1">
    <location>
        <begin position="102"/>
        <end position="130"/>
    </location>
</feature>
<evidence type="ECO:0000313" key="3">
    <source>
        <dbReference type="EMBL" id="OJJ57016.1"/>
    </source>
</evidence>
<feature type="transmembrane region" description="Helical" evidence="2">
    <location>
        <begin position="63"/>
        <end position="88"/>
    </location>
</feature>
<feature type="compositionally biased region" description="Basic residues" evidence="1">
    <location>
        <begin position="102"/>
        <end position="114"/>
    </location>
</feature>
<accession>A0A1L9TC75</accession>
<evidence type="ECO:0000313" key="4">
    <source>
        <dbReference type="Proteomes" id="UP000184356"/>
    </source>
</evidence>
<name>A0A1L9TC75_9EURO</name>
<reference evidence="4" key="1">
    <citation type="journal article" date="2017" name="Genome Biol.">
        <title>Comparative genomics reveals high biological diversity and specific adaptations in the industrially and medically important fungal genus Aspergillus.</title>
        <authorList>
            <person name="de Vries R.P."/>
            <person name="Riley R."/>
            <person name="Wiebenga A."/>
            <person name="Aguilar-Osorio G."/>
            <person name="Amillis S."/>
            <person name="Uchima C.A."/>
            <person name="Anderluh G."/>
            <person name="Asadollahi M."/>
            <person name="Askin M."/>
            <person name="Barry K."/>
            <person name="Battaglia E."/>
            <person name="Bayram O."/>
            <person name="Benocci T."/>
            <person name="Braus-Stromeyer S.A."/>
            <person name="Caldana C."/>
            <person name="Canovas D."/>
            <person name="Cerqueira G.C."/>
            <person name="Chen F."/>
            <person name="Chen W."/>
            <person name="Choi C."/>
            <person name="Clum A."/>
            <person name="Dos Santos R.A."/>
            <person name="Damasio A.R."/>
            <person name="Diallinas G."/>
            <person name="Emri T."/>
            <person name="Fekete E."/>
            <person name="Flipphi M."/>
            <person name="Freyberg S."/>
            <person name="Gallo A."/>
            <person name="Gournas C."/>
            <person name="Habgood R."/>
            <person name="Hainaut M."/>
            <person name="Harispe M.L."/>
            <person name="Henrissat B."/>
            <person name="Hilden K.S."/>
            <person name="Hope R."/>
            <person name="Hossain A."/>
            <person name="Karabika E."/>
            <person name="Karaffa L."/>
            <person name="Karanyi Z."/>
            <person name="Krasevec N."/>
            <person name="Kuo A."/>
            <person name="Kusch H."/>
            <person name="LaButti K."/>
            <person name="Lagendijk E.L."/>
            <person name="Lapidus A."/>
            <person name="Levasseur A."/>
            <person name="Lindquist E."/>
            <person name="Lipzen A."/>
            <person name="Logrieco A.F."/>
            <person name="MacCabe A."/>
            <person name="Maekelae M.R."/>
            <person name="Malavazi I."/>
            <person name="Melin P."/>
            <person name="Meyer V."/>
            <person name="Mielnichuk N."/>
            <person name="Miskei M."/>
            <person name="Molnar A.P."/>
            <person name="Mule G."/>
            <person name="Ngan C.Y."/>
            <person name="Orejas M."/>
            <person name="Orosz E."/>
            <person name="Ouedraogo J.P."/>
            <person name="Overkamp K.M."/>
            <person name="Park H.-S."/>
            <person name="Perrone G."/>
            <person name="Piumi F."/>
            <person name="Punt P.J."/>
            <person name="Ram A.F."/>
            <person name="Ramon A."/>
            <person name="Rauscher S."/>
            <person name="Record E."/>
            <person name="Riano-Pachon D.M."/>
            <person name="Robert V."/>
            <person name="Roehrig J."/>
            <person name="Ruller R."/>
            <person name="Salamov A."/>
            <person name="Salih N.S."/>
            <person name="Samson R.A."/>
            <person name="Sandor E."/>
            <person name="Sanguinetti M."/>
            <person name="Schuetze T."/>
            <person name="Sepcic K."/>
            <person name="Shelest E."/>
            <person name="Sherlock G."/>
            <person name="Sophianopoulou V."/>
            <person name="Squina F.M."/>
            <person name="Sun H."/>
            <person name="Susca A."/>
            <person name="Todd R.B."/>
            <person name="Tsang A."/>
            <person name="Unkles S.E."/>
            <person name="van de Wiele N."/>
            <person name="van Rossen-Uffink D."/>
            <person name="Oliveira J.V."/>
            <person name="Vesth T.C."/>
            <person name="Visser J."/>
            <person name="Yu J.-H."/>
            <person name="Zhou M."/>
            <person name="Andersen M.R."/>
            <person name="Archer D.B."/>
            <person name="Baker S.E."/>
            <person name="Benoit I."/>
            <person name="Brakhage A.A."/>
            <person name="Braus G.H."/>
            <person name="Fischer R."/>
            <person name="Frisvad J.C."/>
            <person name="Goldman G.H."/>
            <person name="Houbraken J."/>
            <person name="Oakley B."/>
            <person name="Pocsi I."/>
            <person name="Scazzocchio C."/>
            <person name="Seiboth B."/>
            <person name="vanKuyk P.A."/>
            <person name="Wortman J."/>
            <person name="Dyer P.S."/>
            <person name="Grigoriev I.V."/>
        </authorList>
    </citation>
    <scope>NUCLEOTIDE SEQUENCE [LARGE SCALE GENOMIC DNA]</scope>
    <source>
        <strain evidence="4">CBS 593.65</strain>
    </source>
</reference>
<keyword evidence="2" id="KW-0812">Transmembrane</keyword>
<organism evidence="3 4">
    <name type="scientific">Aspergillus sydowii CBS 593.65</name>
    <dbReference type="NCBI Taxonomy" id="1036612"/>
    <lineage>
        <taxon>Eukaryota</taxon>
        <taxon>Fungi</taxon>
        <taxon>Dikarya</taxon>
        <taxon>Ascomycota</taxon>
        <taxon>Pezizomycotina</taxon>
        <taxon>Eurotiomycetes</taxon>
        <taxon>Eurotiomycetidae</taxon>
        <taxon>Eurotiales</taxon>
        <taxon>Aspergillaceae</taxon>
        <taxon>Aspergillus</taxon>
        <taxon>Aspergillus subgen. Nidulantes</taxon>
    </lineage>
</organism>
<dbReference type="RefSeq" id="XP_040700822.1">
    <property type="nucleotide sequence ID" value="XM_040839921.1"/>
</dbReference>
<protein>
    <submittedName>
        <fullName evidence="3">Uncharacterized protein</fullName>
    </submittedName>
</protein>
<keyword evidence="2" id="KW-1133">Transmembrane helix</keyword>
<dbReference type="GeneID" id="63755994"/>
<gene>
    <name evidence="3" type="ORF">ASPSYDRAFT_1109585</name>
</gene>
<evidence type="ECO:0000256" key="2">
    <source>
        <dbReference type="SAM" id="Phobius"/>
    </source>
</evidence>
<dbReference type="AlphaFoldDB" id="A0A1L9TC75"/>
<sequence>MSHRSSLPGEASFLLYLQATLSWGKTLRYWGDFLPRTRFQYLGTIPPTLPCYGIRPSSNISKIYIYLFVHHITPIIFLTLPISPYPYAGADRSTCRRRRHCQRHGRTWPKPTRPKLREHSGGKTKGHMLV</sequence>
<evidence type="ECO:0000256" key="1">
    <source>
        <dbReference type="SAM" id="MobiDB-lite"/>
    </source>
</evidence>
<dbReference type="Proteomes" id="UP000184356">
    <property type="component" value="Unassembled WGS sequence"/>
</dbReference>
<proteinExistence type="predicted"/>
<keyword evidence="2" id="KW-0472">Membrane</keyword>
<dbReference type="EMBL" id="KV878589">
    <property type="protein sequence ID" value="OJJ57016.1"/>
    <property type="molecule type" value="Genomic_DNA"/>
</dbReference>
<keyword evidence="4" id="KW-1185">Reference proteome</keyword>